<gene>
    <name evidence="1" type="ORF">HNR28_000746</name>
</gene>
<sequence length="301" mass="32861">MQSPSRRAFLTGRRPERSPWETFLARLRRAAQGTVYDFSTEAGSARLVPVHMQDVYQARSLCVEHGVTLALDGIPSAARLDGGPVLWVEPGSAMARCERLGPDDPRWFVQPGCLIGDLEQAGLPQFRDQPPHLTVAAWLADRRSCDWDCGDTAASGLAHAMVLLSDGTQANLGAFGVDNRKPLDNLRVQGMIPRLFELVSAPAAEALRDGALWNGRYRLDALRPAAGGTVNLAHLLLGHGGELGWVEWMVFDGRAGRLAERAYDLRYGRRPGPGEAAAETDRAVRALFDPDGVFPERGQQF</sequence>
<evidence type="ECO:0000313" key="1">
    <source>
        <dbReference type="EMBL" id="MBB6082721.1"/>
    </source>
</evidence>
<dbReference type="AlphaFoldDB" id="A0A7W9TLP6"/>
<reference evidence="1 2" key="1">
    <citation type="submission" date="2020-08" db="EMBL/GenBank/DDBJ databases">
        <title>Genomic Encyclopedia of Type Strains, Phase IV (KMG-IV): sequencing the most valuable type-strain genomes for metagenomic binning, comparative biology and taxonomic classification.</title>
        <authorList>
            <person name="Goeker M."/>
        </authorList>
    </citation>
    <scope>NUCLEOTIDE SEQUENCE [LARGE SCALE GENOMIC DNA]</scope>
    <source>
        <strain evidence="1 2">DSM 12141</strain>
    </source>
</reference>
<name>A0A7W9TLP6_CASDE</name>
<proteinExistence type="predicted"/>
<dbReference type="EMBL" id="JACHIB010000003">
    <property type="protein sequence ID" value="MBB6082721.1"/>
    <property type="molecule type" value="Genomic_DNA"/>
</dbReference>
<dbReference type="RefSeq" id="WP_151025493.1">
    <property type="nucleotide sequence ID" value="NZ_JACHIB010000003.1"/>
</dbReference>
<dbReference type="Proteomes" id="UP000541136">
    <property type="component" value="Unassembled WGS sequence"/>
</dbReference>
<accession>A0A7W9TLP6</accession>
<evidence type="ECO:0008006" key="3">
    <source>
        <dbReference type="Google" id="ProtNLM"/>
    </source>
</evidence>
<comment type="caution">
    <text evidence="1">The sequence shown here is derived from an EMBL/GenBank/DDBJ whole genome shotgun (WGS) entry which is preliminary data.</text>
</comment>
<evidence type="ECO:0000313" key="2">
    <source>
        <dbReference type="Proteomes" id="UP000541136"/>
    </source>
</evidence>
<organism evidence="1 2">
    <name type="scientific">Castellaniella defragrans</name>
    <name type="common">Alcaligenes defragrans</name>
    <dbReference type="NCBI Taxonomy" id="75697"/>
    <lineage>
        <taxon>Bacteria</taxon>
        <taxon>Pseudomonadati</taxon>
        <taxon>Pseudomonadota</taxon>
        <taxon>Betaproteobacteria</taxon>
        <taxon>Burkholderiales</taxon>
        <taxon>Alcaligenaceae</taxon>
        <taxon>Castellaniella</taxon>
    </lineage>
</organism>
<protein>
    <recommendedName>
        <fullName evidence="3">FAD-binding protein</fullName>
    </recommendedName>
</protein>